<evidence type="ECO:0000313" key="1">
    <source>
        <dbReference type="EMBL" id="PZP57112.1"/>
    </source>
</evidence>
<dbReference type="Gene3D" id="3.40.50.1000">
    <property type="entry name" value="HAD superfamily/HAD-like"/>
    <property type="match status" value="1"/>
</dbReference>
<dbReference type="InterPro" id="IPR023214">
    <property type="entry name" value="HAD_sf"/>
</dbReference>
<gene>
    <name evidence="1" type="ORF">DI586_01420</name>
</gene>
<proteinExistence type="predicted"/>
<dbReference type="SUPFAM" id="SSF56784">
    <property type="entry name" value="HAD-like"/>
    <property type="match status" value="1"/>
</dbReference>
<dbReference type="Proteomes" id="UP000249739">
    <property type="component" value="Unassembled WGS sequence"/>
</dbReference>
<dbReference type="EMBL" id="QFOT01000007">
    <property type="protein sequence ID" value="PZP57112.1"/>
    <property type="molecule type" value="Genomic_DNA"/>
</dbReference>
<accession>A0A2W5HN70</accession>
<organism evidence="1 2">
    <name type="scientific">Micavibrio aeruginosavorus</name>
    <dbReference type="NCBI Taxonomy" id="349221"/>
    <lineage>
        <taxon>Bacteria</taxon>
        <taxon>Pseudomonadati</taxon>
        <taxon>Bdellovibrionota</taxon>
        <taxon>Bdellovibrionia</taxon>
        <taxon>Bdellovibrionales</taxon>
        <taxon>Pseudobdellovibrionaceae</taxon>
        <taxon>Micavibrio</taxon>
    </lineage>
</organism>
<evidence type="ECO:0000313" key="2">
    <source>
        <dbReference type="Proteomes" id="UP000249739"/>
    </source>
</evidence>
<dbReference type="InterPro" id="IPR036412">
    <property type="entry name" value="HAD-like_sf"/>
</dbReference>
<dbReference type="AlphaFoldDB" id="A0A2W5HN70"/>
<protein>
    <submittedName>
        <fullName evidence="1">Phosphoserine phosphatase</fullName>
    </submittedName>
</protein>
<sequence length="268" mass="30932">MKKPVIAIAYDFDETLTPDYMQHNSFLPELGFTDFNEFWSANKEFAKANDMDEILSYMAMMLKEASYRNKSIKREAFINHGRGIKFYEGVETWFDRINAYANERGVETQHYVISSGLREMIDGTSIRKHFTHVYASGFQYNQDDVAVWPATAVNYTNKTQHLFRINKGILNSWDNKSVNQYMPEEERPVPFENIIYIGDGDTDIPAMKMTKHYNGTAIAVYDASKPDKKKASDDRVAQDRADHSVPADYREGSKIDLLVRAKIDEIMD</sequence>
<reference evidence="1 2" key="1">
    <citation type="submission" date="2017-08" db="EMBL/GenBank/DDBJ databases">
        <title>Infants hospitalized years apart are colonized by the same room-sourced microbial strains.</title>
        <authorList>
            <person name="Brooks B."/>
            <person name="Olm M.R."/>
            <person name="Firek B.A."/>
            <person name="Baker R."/>
            <person name="Thomas B.C."/>
            <person name="Morowitz M.J."/>
            <person name="Banfield J.F."/>
        </authorList>
    </citation>
    <scope>NUCLEOTIDE SEQUENCE [LARGE SCALE GENOMIC DNA]</scope>
    <source>
        <strain evidence="1">S2_006_000_R2_64</strain>
    </source>
</reference>
<comment type="caution">
    <text evidence="1">The sequence shown here is derived from an EMBL/GenBank/DDBJ whole genome shotgun (WGS) entry which is preliminary data.</text>
</comment>
<name>A0A2W5HN70_9BACT</name>
<dbReference type="Pfam" id="PF12710">
    <property type="entry name" value="HAD"/>
    <property type="match status" value="1"/>
</dbReference>